<organism evidence="3 4">
    <name type="scientific">Kwoniella shandongensis</name>
    <dbReference type="NCBI Taxonomy" id="1734106"/>
    <lineage>
        <taxon>Eukaryota</taxon>
        <taxon>Fungi</taxon>
        <taxon>Dikarya</taxon>
        <taxon>Basidiomycota</taxon>
        <taxon>Agaricomycotina</taxon>
        <taxon>Tremellomycetes</taxon>
        <taxon>Tremellales</taxon>
        <taxon>Cryptococcaceae</taxon>
        <taxon>Kwoniella</taxon>
    </lineage>
</organism>
<reference evidence="3" key="2">
    <citation type="submission" date="2024-01" db="EMBL/GenBank/DDBJ databases">
        <title>Comparative genomics of Cryptococcus and Kwoniella reveals pathogenesis evolution and contrasting modes of karyotype evolution via chromosome fusion or intercentromeric recombination.</title>
        <authorList>
            <person name="Coelho M.A."/>
            <person name="David-Palma M."/>
            <person name="Shea T."/>
            <person name="Bowers K."/>
            <person name="McGinley-Smith S."/>
            <person name="Mohammad A.W."/>
            <person name="Gnirke A."/>
            <person name="Yurkov A.M."/>
            <person name="Nowrousian M."/>
            <person name="Sun S."/>
            <person name="Cuomo C.A."/>
            <person name="Heitman J."/>
        </authorList>
    </citation>
    <scope>NUCLEOTIDE SEQUENCE</scope>
    <source>
        <strain evidence="3">CBS 12478</strain>
    </source>
</reference>
<dbReference type="AlphaFoldDB" id="A0A5M6BWN4"/>
<evidence type="ECO:0000313" key="4">
    <source>
        <dbReference type="Proteomes" id="UP000322225"/>
    </source>
</evidence>
<dbReference type="GeneID" id="43590422"/>
<keyword evidence="1" id="KW-0175">Coiled coil</keyword>
<sequence>MPRVIVVNRKSTVCAKDDNSSRGNEDRVATMSELPSFEMVSTAPYPDERSSASDPLNTDSDDELSQGSPSTTNEQPLTENSQLDSITDEALLVTMQNRIRSYQQRVQQAKTNLNSSLNENTNLRAQVEKLQGEMRTIATERDRIGSQLNSKTKMVETLESRMDIMSASMNDKDRTIVELRSIKDEYVRSKSIFEMGERRICVAHINLKELERKNDEIQRDKDKLQLELESERAKRVEEKRMRTHESIKRKYEEIARLQEDLEARNDDNQQGQGQGQEAGSSRKRVQLSESDSSSTISPIPTPPRPSPPPVNPTASMSPSLTGEMVKRAFRVHQQTQRVRSKSSILNASPRTVQEDINIRLGEEAESPDEIK</sequence>
<dbReference type="KEGG" id="ksn:43590422"/>
<evidence type="ECO:0000256" key="2">
    <source>
        <dbReference type="SAM" id="MobiDB-lite"/>
    </source>
</evidence>
<evidence type="ECO:0000313" key="3">
    <source>
        <dbReference type="EMBL" id="WWD16994.1"/>
    </source>
</evidence>
<feature type="compositionally biased region" description="Polar residues" evidence="2">
    <location>
        <begin position="65"/>
        <end position="85"/>
    </location>
</feature>
<feature type="compositionally biased region" description="Pro residues" evidence="2">
    <location>
        <begin position="299"/>
        <end position="311"/>
    </location>
</feature>
<feature type="compositionally biased region" description="Polar residues" evidence="2">
    <location>
        <begin position="332"/>
        <end position="351"/>
    </location>
</feature>
<keyword evidence="4" id="KW-1185">Reference proteome</keyword>
<name>A0A5M6BWN4_9TREE</name>
<dbReference type="Proteomes" id="UP000322225">
    <property type="component" value="Chromosome 3"/>
</dbReference>
<accession>A0A5M6BWN4</accession>
<reference evidence="3" key="1">
    <citation type="submission" date="2017-08" db="EMBL/GenBank/DDBJ databases">
        <authorList>
            <person name="Cuomo C."/>
            <person name="Billmyre B."/>
            <person name="Heitman J."/>
        </authorList>
    </citation>
    <scope>NUCLEOTIDE SEQUENCE</scope>
    <source>
        <strain evidence="3">CBS 12478</strain>
    </source>
</reference>
<dbReference type="RefSeq" id="XP_031859478.1">
    <property type="nucleotide sequence ID" value="XM_032006265.1"/>
</dbReference>
<feature type="coiled-coil region" evidence="1">
    <location>
        <begin position="92"/>
        <end position="140"/>
    </location>
</feature>
<dbReference type="EMBL" id="CP144053">
    <property type="protein sequence ID" value="WWD16994.1"/>
    <property type="molecule type" value="Genomic_DNA"/>
</dbReference>
<protein>
    <submittedName>
        <fullName evidence="3">Uncharacterized protein</fullName>
    </submittedName>
</protein>
<feature type="compositionally biased region" description="Low complexity" evidence="2">
    <location>
        <begin position="288"/>
        <end position="298"/>
    </location>
</feature>
<proteinExistence type="predicted"/>
<feature type="region of interest" description="Disordered" evidence="2">
    <location>
        <begin position="262"/>
        <end position="371"/>
    </location>
</feature>
<evidence type="ECO:0000256" key="1">
    <source>
        <dbReference type="SAM" id="Coils"/>
    </source>
</evidence>
<feature type="region of interest" description="Disordered" evidence="2">
    <location>
        <begin position="1"/>
        <end position="85"/>
    </location>
</feature>
<feature type="compositionally biased region" description="Basic and acidic residues" evidence="2">
    <location>
        <begin position="15"/>
        <end position="28"/>
    </location>
</feature>
<gene>
    <name evidence="3" type="ORF">CI109_101430</name>
</gene>
<feature type="compositionally biased region" description="Basic and acidic residues" evidence="2">
    <location>
        <begin position="352"/>
        <end position="371"/>
    </location>
</feature>